<dbReference type="Pfam" id="PF00248">
    <property type="entry name" value="Aldo_ket_red"/>
    <property type="match status" value="1"/>
</dbReference>
<dbReference type="PANTHER" id="PTHR43364">
    <property type="entry name" value="NADH-SPECIFIC METHYLGLYOXAL REDUCTASE-RELATED"/>
    <property type="match status" value="1"/>
</dbReference>
<proteinExistence type="predicted"/>
<reference evidence="2 3" key="1">
    <citation type="submission" date="2024-02" db="EMBL/GenBank/DDBJ databases">
        <title>Complete genome sequence of Pelagibacterium nitratireducens ZH15.</title>
        <authorList>
            <person name="Zhao L.H."/>
        </authorList>
    </citation>
    <scope>NUCLEOTIDE SEQUENCE [LARGE SCALE GENOMIC DNA]</scope>
    <source>
        <strain evidence="2 3">ZH15</strain>
    </source>
</reference>
<name>A0ABZ2I007_9HYPH</name>
<dbReference type="PROSITE" id="PS00062">
    <property type="entry name" value="ALDOKETO_REDUCTASE_2"/>
    <property type="match status" value="1"/>
</dbReference>
<gene>
    <name evidence="2" type="ORF">V6617_09925</name>
</gene>
<dbReference type="PANTHER" id="PTHR43364:SF18">
    <property type="entry name" value="OXIDOREDUCTASE"/>
    <property type="match status" value="1"/>
</dbReference>
<dbReference type="PRINTS" id="PR00069">
    <property type="entry name" value="ALDKETRDTASE"/>
</dbReference>
<feature type="domain" description="NADP-dependent oxidoreductase" evidence="1">
    <location>
        <begin position="23"/>
        <end position="318"/>
    </location>
</feature>
<dbReference type="Proteomes" id="UP001369958">
    <property type="component" value="Chromosome"/>
</dbReference>
<accession>A0ABZ2I007</accession>
<evidence type="ECO:0000259" key="1">
    <source>
        <dbReference type="Pfam" id="PF00248"/>
    </source>
</evidence>
<dbReference type="InterPro" id="IPR050523">
    <property type="entry name" value="AKR_Detox_Biosynth"/>
</dbReference>
<dbReference type="RefSeq" id="WP_338606826.1">
    <property type="nucleotide sequence ID" value="NZ_CP146275.1"/>
</dbReference>
<sequence length="344" mass="37367">MDYRPLGKSGLKVPVLSFGAGTFGGAGPLFGNWGTSDAIEAGRLVDICLEAGVNLFDTADVYSDGASEEVLGQAIKGKRDAVLISTKTGLPMGDGPNDGGSSRFRLVRAVEDALRRLETDHIDILQLHAFDIATPVEEVLSTLDMLVRAGKVRYVGVSNFSGWQVMKSLAMADRHGWPRYVANQVYYSLVGRDYEWELMPLGQDQGLGALVWSPLGWGRLTGKIRRGAPLPEGSRLHETASFGPPVDEEHLYGVVEALDAVAEETGKTVAQVALNWLLQRPTVSSVIVGARNEEQLRQNLGAVGWNLTAEQVARLDDASAVTAPYPYFPYRRQEGFARLNPPMV</sequence>
<dbReference type="InterPro" id="IPR018170">
    <property type="entry name" value="Aldo/ket_reductase_CS"/>
</dbReference>
<dbReference type="Gene3D" id="3.20.20.100">
    <property type="entry name" value="NADP-dependent oxidoreductase domain"/>
    <property type="match status" value="1"/>
</dbReference>
<evidence type="ECO:0000313" key="3">
    <source>
        <dbReference type="Proteomes" id="UP001369958"/>
    </source>
</evidence>
<protein>
    <submittedName>
        <fullName evidence="2">Aldo/keto reductase</fullName>
    </submittedName>
</protein>
<dbReference type="SUPFAM" id="SSF51430">
    <property type="entry name" value="NAD(P)-linked oxidoreductase"/>
    <property type="match status" value="1"/>
</dbReference>
<keyword evidence="3" id="KW-1185">Reference proteome</keyword>
<dbReference type="CDD" id="cd19091">
    <property type="entry name" value="AKR_PsAKR"/>
    <property type="match status" value="1"/>
</dbReference>
<dbReference type="InterPro" id="IPR036812">
    <property type="entry name" value="NAD(P)_OxRdtase_dom_sf"/>
</dbReference>
<organism evidence="2 3">
    <name type="scientific">Pelagibacterium nitratireducens</name>
    <dbReference type="NCBI Taxonomy" id="1046114"/>
    <lineage>
        <taxon>Bacteria</taxon>
        <taxon>Pseudomonadati</taxon>
        <taxon>Pseudomonadota</taxon>
        <taxon>Alphaproteobacteria</taxon>
        <taxon>Hyphomicrobiales</taxon>
        <taxon>Devosiaceae</taxon>
        <taxon>Pelagibacterium</taxon>
    </lineage>
</organism>
<dbReference type="InterPro" id="IPR020471">
    <property type="entry name" value="AKR"/>
</dbReference>
<dbReference type="EMBL" id="CP146275">
    <property type="protein sequence ID" value="WWT31356.1"/>
    <property type="molecule type" value="Genomic_DNA"/>
</dbReference>
<dbReference type="InterPro" id="IPR023210">
    <property type="entry name" value="NADP_OxRdtase_dom"/>
</dbReference>
<evidence type="ECO:0000313" key="2">
    <source>
        <dbReference type="EMBL" id="WWT31356.1"/>
    </source>
</evidence>